<comment type="similarity">
    <text evidence="1 10">Belongs to the precorrin methyltransferase family.</text>
</comment>
<dbReference type="KEGG" id="svp:Pan189_05590"/>
<evidence type="ECO:0000259" key="12">
    <source>
        <dbReference type="Pfam" id="PF02602"/>
    </source>
</evidence>
<dbReference type="RefSeq" id="WP_145362425.1">
    <property type="nucleotide sequence ID" value="NZ_CP036268.1"/>
</dbReference>
<dbReference type="NCBIfam" id="TIGR01469">
    <property type="entry name" value="cobA_cysG_Cterm"/>
    <property type="match status" value="1"/>
</dbReference>
<dbReference type="FunFam" id="3.30.950.10:FF:000001">
    <property type="entry name" value="Siroheme synthase"/>
    <property type="match status" value="1"/>
</dbReference>
<evidence type="ECO:0000256" key="5">
    <source>
        <dbReference type="ARBA" id="ARBA00022679"/>
    </source>
</evidence>
<dbReference type="InterPro" id="IPR006366">
    <property type="entry name" value="CobA/CysG_C"/>
</dbReference>
<evidence type="ECO:0000256" key="3">
    <source>
        <dbReference type="ARBA" id="ARBA00022573"/>
    </source>
</evidence>
<dbReference type="GO" id="GO:0032259">
    <property type="term" value="P:methylation"/>
    <property type="evidence" value="ECO:0007669"/>
    <property type="project" value="UniProtKB-KW"/>
</dbReference>
<dbReference type="CDD" id="cd11642">
    <property type="entry name" value="SUMT"/>
    <property type="match status" value="1"/>
</dbReference>
<evidence type="ECO:0000259" key="11">
    <source>
        <dbReference type="Pfam" id="PF00590"/>
    </source>
</evidence>
<dbReference type="SUPFAM" id="SSF53790">
    <property type="entry name" value="Tetrapyrrole methylase"/>
    <property type="match status" value="1"/>
</dbReference>
<name>A0A517QX72_9PLAN</name>
<keyword evidence="14" id="KW-1185">Reference proteome</keyword>
<dbReference type="GO" id="GO:0019354">
    <property type="term" value="P:siroheme biosynthetic process"/>
    <property type="evidence" value="ECO:0007669"/>
    <property type="project" value="InterPro"/>
</dbReference>
<dbReference type="NCBIfam" id="NF004790">
    <property type="entry name" value="PRK06136.1"/>
    <property type="match status" value="1"/>
</dbReference>
<evidence type="ECO:0000256" key="8">
    <source>
        <dbReference type="ARBA" id="ARBA00025705"/>
    </source>
</evidence>
<evidence type="ECO:0000256" key="9">
    <source>
        <dbReference type="ARBA" id="ARBA00060548"/>
    </source>
</evidence>
<keyword evidence="3" id="KW-0169">Cobalamin biosynthesis</keyword>
<dbReference type="InterPro" id="IPR003043">
    <property type="entry name" value="Uropor_MeTrfase_CS"/>
</dbReference>
<dbReference type="PROSITE" id="PS00840">
    <property type="entry name" value="SUMT_2"/>
    <property type="match status" value="1"/>
</dbReference>
<dbReference type="Gene3D" id="3.40.50.10090">
    <property type="match status" value="2"/>
</dbReference>
<dbReference type="EC" id="2.1.1.107" evidence="2"/>
<evidence type="ECO:0000256" key="4">
    <source>
        <dbReference type="ARBA" id="ARBA00022603"/>
    </source>
</evidence>
<dbReference type="PANTHER" id="PTHR45790:SF3">
    <property type="entry name" value="S-ADENOSYL-L-METHIONINE-DEPENDENT UROPORPHYRINOGEN III METHYLTRANSFERASE, CHLOROPLASTIC"/>
    <property type="match status" value="1"/>
</dbReference>
<dbReference type="InterPro" id="IPR000878">
    <property type="entry name" value="4pyrrol_Mease"/>
</dbReference>
<dbReference type="Pfam" id="PF00590">
    <property type="entry name" value="TP_methylase"/>
    <property type="match status" value="1"/>
</dbReference>
<proteinExistence type="inferred from homology"/>
<dbReference type="GO" id="GO:0004852">
    <property type="term" value="F:uroporphyrinogen-III synthase activity"/>
    <property type="evidence" value="ECO:0007669"/>
    <property type="project" value="InterPro"/>
</dbReference>
<dbReference type="Proteomes" id="UP000317318">
    <property type="component" value="Chromosome"/>
</dbReference>
<dbReference type="Gene3D" id="3.30.950.10">
    <property type="entry name" value="Methyltransferase, Cobalt-precorrin-4 Transmethylase, Domain 2"/>
    <property type="match status" value="1"/>
</dbReference>
<evidence type="ECO:0000313" key="14">
    <source>
        <dbReference type="Proteomes" id="UP000317318"/>
    </source>
</evidence>
<evidence type="ECO:0000256" key="1">
    <source>
        <dbReference type="ARBA" id="ARBA00005879"/>
    </source>
</evidence>
<reference evidence="13 14" key="1">
    <citation type="submission" date="2019-02" db="EMBL/GenBank/DDBJ databases">
        <title>Deep-cultivation of Planctomycetes and their phenomic and genomic characterization uncovers novel biology.</title>
        <authorList>
            <person name="Wiegand S."/>
            <person name="Jogler M."/>
            <person name="Boedeker C."/>
            <person name="Pinto D."/>
            <person name="Vollmers J."/>
            <person name="Rivas-Marin E."/>
            <person name="Kohn T."/>
            <person name="Peeters S.H."/>
            <person name="Heuer A."/>
            <person name="Rast P."/>
            <person name="Oberbeckmann S."/>
            <person name="Bunk B."/>
            <person name="Jeske O."/>
            <person name="Meyerdierks A."/>
            <person name="Storesund J.E."/>
            <person name="Kallscheuer N."/>
            <person name="Luecker S."/>
            <person name="Lage O.M."/>
            <person name="Pohl T."/>
            <person name="Merkel B.J."/>
            <person name="Hornburger P."/>
            <person name="Mueller R.-W."/>
            <person name="Bruemmer F."/>
            <person name="Labrenz M."/>
            <person name="Spormann A.M."/>
            <person name="Op den Camp H."/>
            <person name="Overmann J."/>
            <person name="Amann R."/>
            <person name="Jetten M.S.M."/>
            <person name="Mascher T."/>
            <person name="Medema M.H."/>
            <person name="Devos D.P."/>
            <person name="Kaster A.-K."/>
            <person name="Ovreas L."/>
            <person name="Rohde M."/>
            <person name="Galperin M.Y."/>
            <person name="Jogler C."/>
        </authorList>
    </citation>
    <scope>NUCLEOTIDE SEQUENCE [LARGE SCALE GENOMIC DNA]</scope>
    <source>
        <strain evidence="13 14">Pan189</strain>
    </source>
</reference>
<dbReference type="InterPro" id="IPR014776">
    <property type="entry name" value="4pyrrole_Mease_sub2"/>
</dbReference>
<dbReference type="InterPro" id="IPR035996">
    <property type="entry name" value="4pyrrol_Methylase_sf"/>
</dbReference>
<dbReference type="Gene3D" id="3.40.1010.10">
    <property type="entry name" value="Cobalt-precorrin-4 Transmethylase, Domain 1"/>
    <property type="match status" value="1"/>
</dbReference>
<keyword evidence="6" id="KW-0949">S-adenosyl-L-methionine</keyword>
<dbReference type="InterPro" id="IPR014777">
    <property type="entry name" value="4pyrrole_Mease_sub1"/>
</dbReference>
<dbReference type="GO" id="GO:0009236">
    <property type="term" value="P:cobalamin biosynthetic process"/>
    <property type="evidence" value="ECO:0007669"/>
    <property type="project" value="UniProtKB-KW"/>
</dbReference>
<sequence length="508" mass="54377">MPDKSSTQSGRVYIVGGGPGDPRLISVRGVECLREADLVLYDTLVSPLLLRHTKAQCEHAGRESGPGGPRVNQDEINQRLISEAKAGKIVVRLKGGDPFIFGRGSEEAAALAAEAIPYEIVPGITAAVAAAEYAGISLTHRKHASSVAFVTGHEDPTKPDSSLDYQQLATWPGTLVFYMGLHRLTQISSELIRHGMAAETPACVISRGAQALQQTVTSSLSTIAEAARNAKLVAPSLTIIGDCVRQREAICWFEQKTLFGTRIGITRPDGQADGAINQALELGAEPIVMPMIEIGPPADWAPVDEAIKKLPEFDWLIFTSANGVQYFLDRLRTRDYDARRLAGLKIAAIGPATAAALTAYCLTADLVPDEYRAEALAGALEPEAAGRRVLWAGADRGREVLIDRLTSAGADVTKVATYRNVDADRFPADAARLLRAGKIHWIGLSSPSIARNFANLLDDEMRSHLGQTVRLATISPVTTAAAKEVGIPVAAEATTYTWDGIFSALQRA</sequence>
<dbReference type="EMBL" id="CP036268">
    <property type="protein sequence ID" value="QDT36204.1"/>
    <property type="molecule type" value="Genomic_DNA"/>
</dbReference>
<dbReference type="Pfam" id="PF02602">
    <property type="entry name" value="HEM4"/>
    <property type="match status" value="1"/>
</dbReference>
<dbReference type="CDD" id="cd06578">
    <property type="entry name" value="HemD"/>
    <property type="match status" value="1"/>
</dbReference>
<dbReference type="OrthoDB" id="9815856at2"/>
<evidence type="ECO:0000313" key="13">
    <source>
        <dbReference type="EMBL" id="QDT36204.1"/>
    </source>
</evidence>
<dbReference type="InterPro" id="IPR003754">
    <property type="entry name" value="4pyrrol_synth_uPrphyn_synth"/>
</dbReference>
<dbReference type="SUPFAM" id="SSF69618">
    <property type="entry name" value="HemD-like"/>
    <property type="match status" value="1"/>
</dbReference>
<gene>
    <name evidence="13" type="primary">nasF</name>
    <name evidence="13" type="ORF">Pan189_05590</name>
</gene>
<dbReference type="FunFam" id="3.40.1010.10:FF:000001">
    <property type="entry name" value="Siroheme synthase"/>
    <property type="match status" value="1"/>
</dbReference>
<keyword evidence="4 10" id="KW-0489">Methyltransferase</keyword>
<dbReference type="InterPro" id="IPR036108">
    <property type="entry name" value="4pyrrol_syn_uPrphyn_synt_sf"/>
</dbReference>
<keyword evidence="7" id="KW-0627">Porphyrin biosynthesis</keyword>
<comment type="pathway">
    <text evidence="9">Cofactor biosynthesis; adenosylcobalamin biosynthesis; precorrin-2 from uroporphyrinogen III: step 1/1.</text>
</comment>
<feature type="domain" description="Tetrapyrrole methylase" evidence="11">
    <location>
        <begin position="11"/>
        <end position="223"/>
    </location>
</feature>
<dbReference type="GO" id="GO:0004851">
    <property type="term" value="F:uroporphyrin-III C-methyltransferase activity"/>
    <property type="evidence" value="ECO:0007669"/>
    <property type="project" value="UniProtKB-EC"/>
</dbReference>
<dbReference type="AlphaFoldDB" id="A0A517QX72"/>
<accession>A0A517QX72</accession>
<evidence type="ECO:0000256" key="2">
    <source>
        <dbReference type="ARBA" id="ARBA00012162"/>
    </source>
</evidence>
<dbReference type="PANTHER" id="PTHR45790">
    <property type="entry name" value="SIROHEME SYNTHASE-RELATED"/>
    <property type="match status" value="1"/>
</dbReference>
<comment type="pathway">
    <text evidence="8">Porphyrin-containing compound metabolism; siroheme biosynthesis; precorrin-2 from uroporphyrinogen III: step 1/1.</text>
</comment>
<dbReference type="InterPro" id="IPR050161">
    <property type="entry name" value="Siro_Cobalamin_biosynth"/>
</dbReference>
<feature type="domain" description="Tetrapyrrole biosynthesis uroporphyrinogen III synthase" evidence="12">
    <location>
        <begin position="280"/>
        <end position="502"/>
    </location>
</feature>
<organism evidence="13 14">
    <name type="scientific">Stratiformator vulcanicus</name>
    <dbReference type="NCBI Taxonomy" id="2527980"/>
    <lineage>
        <taxon>Bacteria</taxon>
        <taxon>Pseudomonadati</taxon>
        <taxon>Planctomycetota</taxon>
        <taxon>Planctomycetia</taxon>
        <taxon>Planctomycetales</taxon>
        <taxon>Planctomycetaceae</taxon>
        <taxon>Stratiformator</taxon>
    </lineage>
</organism>
<evidence type="ECO:0000256" key="10">
    <source>
        <dbReference type="RuleBase" id="RU003960"/>
    </source>
</evidence>
<keyword evidence="5 10" id="KW-0808">Transferase</keyword>
<evidence type="ECO:0000256" key="6">
    <source>
        <dbReference type="ARBA" id="ARBA00022691"/>
    </source>
</evidence>
<protein>
    <recommendedName>
        <fullName evidence="2">uroporphyrinogen-III C-methyltransferase</fullName>
        <ecNumber evidence="2">2.1.1.107</ecNumber>
    </recommendedName>
</protein>
<evidence type="ECO:0000256" key="7">
    <source>
        <dbReference type="ARBA" id="ARBA00023244"/>
    </source>
</evidence>